<comment type="caution">
    <text evidence="3">The sequence shown here is derived from an EMBL/GenBank/DDBJ whole genome shotgun (WGS) entry which is preliminary data.</text>
</comment>
<evidence type="ECO:0000259" key="2">
    <source>
        <dbReference type="Pfam" id="PF01370"/>
    </source>
</evidence>
<gene>
    <name evidence="3" type="ORF">RMCB_2820</name>
</gene>
<dbReference type="GO" id="GO:0004029">
    <property type="term" value="F:aldehyde dehydrogenase (NAD+) activity"/>
    <property type="evidence" value="ECO:0007669"/>
    <property type="project" value="TreeGrafter"/>
</dbReference>
<dbReference type="InterPro" id="IPR036291">
    <property type="entry name" value="NAD(P)-bd_dom_sf"/>
</dbReference>
<dbReference type="RefSeq" id="WP_062829257.1">
    <property type="nucleotide sequence ID" value="NZ_BCSX01000024.1"/>
</dbReference>
<dbReference type="Pfam" id="PF01370">
    <property type="entry name" value="Epimerase"/>
    <property type="match status" value="1"/>
</dbReference>
<dbReference type="STRING" id="146020.RMCB_2820"/>
<dbReference type="EMBL" id="BCSX01000024">
    <property type="protein sequence ID" value="GAS88724.1"/>
    <property type="molecule type" value="Genomic_DNA"/>
</dbReference>
<accession>A0A100VZA4</accession>
<evidence type="ECO:0000313" key="3">
    <source>
        <dbReference type="EMBL" id="GAS88724.1"/>
    </source>
</evidence>
<dbReference type="InterPro" id="IPR001509">
    <property type="entry name" value="Epimerase_deHydtase"/>
</dbReference>
<dbReference type="SUPFAM" id="SSF51735">
    <property type="entry name" value="NAD(P)-binding Rossmann-fold domains"/>
    <property type="match status" value="1"/>
</dbReference>
<proteinExistence type="predicted"/>
<dbReference type="OrthoDB" id="9787292at2"/>
<sequence>MKIFVTGASGFVGSAVVRDLIDNGHDVLGLARSDASADALAAAGAGVHRGDLNDPESLRAGADASDGVIHLAFHHDFDNFADAGELDRRAIEVLGTTLAGSDRPLVVTSGMAGQPPGRALTENDEFRPGLPRLSEPAALAFADKGVRASIVRLSPTTHGEGDHGFVPRLIQIAREKGVAAYIGDGANRWPAVHRLDAAPLFRLAVEQAPTGTVLHAVAEEGVAGRDIATAIGRHLDLPVTSVPVEQAFDHFGWIGGMFALDIPASSALTRERFGWEPTGPVLLDDLAQGHYFA</sequence>
<name>A0A100VZA4_9MYCO</name>
<dbReference type="CDD" id="cd05262">
    <property type="entry name" value="SDR_a7"/>
    <property type="match status" value="1"/>
</dbReference>
<dbReference type="GO" id="GO:0005737">
    <property type="term" value="C:cytoplasm"/>
    <property type="evidence" value="ECO:0007669"/>
    <property type="project" value="TreeGrafter"/>
</dbReference>
<evidence type="ECO:0000256" key="1">
    <source>
        <dbReference type="SAM" id="MobiDB-lite"/>
    </source>
</evidence>
<dbReference type="Proteomes" id="UP000069620">
    <property type="component" value="Unassembled WGS sequence"/>
</dbReference>
<reference evidence="4" key="2">
    <citation type="submission" date="2016-02" db="EMBL/GenBank/DDBJ databases">
        <title>Draft genome sequence of five rapidly growing Mycobacterium species.</title>
        <authorList>
            <person name="Katahira K."/>
            <person name="Gotou Y."/>
            <person name="Iida K."/>
            <person name="Ogura Y."/>
            <person name="Hayashi T."/>
        </authorList>
    </citation>
    <scope>NUCLEOTIDE SEQUENCE [LARGE SCALE GENOMIC DNA]</scope>
    <source>
        <strain evidence="4">JCM15654</strain>
    </source>
</reference>
<organism evidence="3 4">
    <name type="scientific">Mycolicibacterium brisbanense</name>
    <dbReference type="NCBI Taxonomy" id="146020"/>
    <lineage>
        <taxon>Bacteria</taxon>
        <taxon>Bacillati</taxon>
        <taxon>Actinomycetota</taxon>
        <taxon>Actinomycetes</taxon>
        <taxon>Mycobacteriales</taxon>
        <taxon>Mycobacteriaceae</taxon>
        <taxon>Mycolicibacterium</taxon>
    </lineage>
</organism>
<reference evidence="4" key="1">
    <citation type="journal article" date="2016" name="Genome Announc.">
        <title>Draft Genome Sequences of Five Rapidly Growing Mycobacterium Species, M. thermoresistibile, M. fortuitum subsp. acetamidolyticum, M. canariasense, M. brisbanense, and M. novocastrense.</title>
        <authorList>
            <person name="Katahira K."/>
            <person name="Ogura Y."/>
            <person name="Gotoh Y."/>
            <person name="Hayashi T."/>
        </authorList>
    </citation>
    <scope>NUCLEOTIDE SEQUENCE [LARGE SCALE GENOMIC DNA]</scope>
    <source>
        <strain evidence="4">JCM15654</strain>
    </source>
</reference>
<dbReference type="InterPro" id="IPR051783">
    <property type="entry name" value="NAD(P)-dependent_oxidoreduct"/>
</dbReference>
<dbReference type="PANTHER" id="PTHR48079">
    <property type="entry name" value="PROTEIN YEEZ"/>
    <property type="match status" value="1"/>
</dbReference>
<dbReference type="Gene3D" id="3.40.50.720">
    <property type="entry name" value="NAD(P)-binding Rossmann-like Domain"/>
    <property type="match status" value="1"/>
</dbReference>
<dbReference type="PANTHER" id="PTHR48079:SF6">
    <property type="entry name" value="NAD(P)-BINDING DOMAIN-CONTAINING PROTEIN-RELATED"/>
    <property type="match status" value="1"/>
</dbReference>
<dbReference type="AlphaFoldDB" id="A0A100VZA4"/>
<feature type="region of interest" description="Disordered" evidence="1">
    <location>
        <begin position="106"/>
        <end position="125"/>
    </location>
</feature>
<keyword evidence="4" id="KW-1185">Reference proteome</keyword>
<protein>
    <submittedName>
        <fullName evidence="3">NAD-dependent epimerase/dehydratase</fullName>
    </submittedName>
</protein>
<evidence type="ECO:0000313" key="4">
    <source>
        <dbReference type="Proteomes" id="UP000069620"/>
    </source>
</evidence>
<feature type="domain" description="NAD-dependent epimerase/dehydratase" evidence="2">
    <location>
        <begin position="3"/>
        <end position="208"/>
    </location>
</feature>